<dbReference type="CDD" id="cd05966">
    <property type="entry name" value="ACS"/>
    <property type="match status" value="1"/>
</dbReference>
<feature type="domain" description="Acetyl-coenzyme A synthetase N-terminal" evidence="10">
    <location>
        <begin position="18"/>
        <end position="71"/>
    </location>
</feature>
<dbReference type="InterPro" id="IPR042099">
    <property type="entry name" value="ANL_N_sf"/>
</dbReference>
<sequence>MLINPKPETLENSYTKDYEKLYRESIEHPEAYWENIARELSWFKPWNKVLDWKYPYARWFVGGETNIVYNALDRWQKTDVAEKLALIWVAQDGTDRKYTYKQLNDEVCKFANGMRSLGVKKGDKVTIYLPRIPEQFIAMLSCLKIGAVHSVVYSGFSADALKNRIEDADSKIIICADGYPYGKKFIETKKTVDLVVSSLPRVEKVIVIKHGKNDVEMKENRDIWWHELVAHQDTLCSTQIMESNDPSFVLYTSGTTGKPKGIIHGHGGYMVGIYATLKYVFDIKGTTVDNRELKVEVEDRKLKIENQSSNLNPQPLSSTIDPLSSNQSDIFWSTADAGWITGHSYILYGPLINGITTFVYEGTPDFPDIEIWWRLIDKYKVTKFYTAPTAIRALMKFGEDHLKKYDLSTLKILGSVGEPINPEAWMWFYKHVGREKLPIMDTWWQTETGMHMITPVPSVGLKPGSAFKPFFGVEADVVDDHGKKVPPDTQGYLIIKKPWPSMFLDVYNNPTRYKETYFEKIKMQKDGVEAGQENSEKKTEINPISNFQPPNPFPNPSSNFQDFIYFAGDSAKIDADGYFWIVGRNDDVIKVSGHRLGSAELESAFVSNTKVAEAAVIGKPHEIKGESIKAFVILKQGVEPTEELKKELVMTVRKLIGPIATPDEIDFVDKLPKTRSGKIMRRVLKAQELGQPVGDISTLED</sequence>
<dbReference type="PANTHER" id="PTHR24095">
    <property type="entry name" value="ACETYL-COENZYME A SYNTHETASE"/>
    <property type="match status" value="1"/>
</dbReference>
<feature type="compositionally biased region" description="Basic and acidic residues" evidence="7">
    <location>
        <begin position="530"/>
        <end position="540"/>
    </location>
</feature>
<dbReference type="AlphaFoldDB" id="A0A0G0BVA2"/>
<dbReference type="PATRIC" id="fig|1618478.3.peg.339"/>
<evidence type="ECO:0000256" key="4">
    <source>
        <dbReference type="ARBA" id="ARBA00022741"/>
    </source>
</evidence>
<evidence type="ECO:0000256" key="7">
    <source>
        <dbReference type="SAM" id="MobiDB-lite"/>
    </source>
</evidence>
<dbReference type="InterPro" id="IPR025110">
    <property type="entry name" value="AMP-bd_C"/>
</dbReference>
<dbReference type="Pfam" id="PF00501">
    <property type="entry name" value="AMP-binding"/>
    <property type="match status" value="1"/>
</dbReference>
<evidence type="ECO:0000313" key="12">
    <source>
        <dbReference type="Proteomes" id="UP000034457"/>
    </source>
</evidence>
<comment type="caution">
    <text evidence="11">The sequence shown here is derived from an EMBL/GenBank/DDBJ whole genome shotgun (WGS) entry which is preliminary data.</text>
</comment>
<proteinExistence type="inferred from homology"/>
<dbReference type="GO" id="GO:0005524">
    <property type="term" value="F:ATP binding"/>
    <property type="evidence" value="ECO:0007669"/>
    <property type="project" value="UniProtKB-KW"/>
</dbReference>
<dbReference type="InterPro" id="IPR032387">
    <property type="entry name" value="ACAS_N"/>
</dbReference>
<dbReference type="PROSITE" id="PS00455">
    <property type="entry name" value="AMP_BINDING"/>
    <property type="match status" value="1"/>
</dbReference>
<evidence type="ECO:0000256" key="2">
    <source>
        <dbReference type="ARBA" id="ARBA00013275"/>
    </source>
</evidence>
<dbReference type="GO" id="GO:0006085">
    <property type="term" value="P:acetyl-CoA biosynthetic process"/>
    <property type="evidence" value="ECO:0007669"/>
    <property type="project" value="TreeGrafter"/>
</dbReference>
<dbReference type="Gene3D" id="3.30.300.30">
    <property type="match status" value="1"/>
</dbReference>
<evidence type="ECO:0000259" key="9">
    <source>
        <dbReference type="Pfam" id="PF13193"/>
    </source>
</evidence>
<evidence type="ECO:0000256" key="1">
    <source>
        <dbReference type="ARBA" id="ARBA00006432"/>
    </source>
</evidence>
<evidence type="ECO:0000256" key="6">
    <source>
        <dbReference type="ARBA" id="ARBA00022990"/>
    </source>
</evidence>
<reference evidence="11 12" key="1">
    <citation type="journal article" date="2015" name="Nature">
        <title>rRNA introns, odd ribosomes, and small enigmatic genomes across a large radiation of phyla.</title>
        <authorList>
            <person name="Brown C.T."/>
            <person name="Hug L.A."/>
            <person name="Thomas B.C."/>
            <person name="Sharon I."/>
            <person name="Castelle C.J."/>
            <person name="Singh A."/>
            <person name="Wilkins M.J."/>
            <person name="Williams K.H."/>
            <person name="Banfield J.F."/>
        </authorList>
    </citation>
    <scope>NUCLEOTIDE SEQUENCE [LARGE SCALE GENOMIC DNA]</scope>
</reference>
<dbReference type="Pfam" id="PF13193">
    <property type="entry name" value="AMP-binding_C"/>
    <property type="match status" value="1"/>
</dbReference>
<evidence type="ECO:0000256" key="3">
    <source>
        <dbReference type="ARBA" id="ARBA00022598"/>
    </source>
</evidence>
<dbReference type="Gene3D" id="3.40.50.12780">
    <property type="entry name" value="N-terminal domain of ligase-like"/>
    <property type="match status" value="2"/>
</dbReference>
<keyword evidence="5" id="KW-0067">ATP-binding</keyword>
<name>A0A0G0BVA2_9BACT</name>
<evidence type="ECO:0000256" key="5">
    <source>
        <dbReference type="ARBA" id="ARBA00022840"/>
    </source>
</evidence>
<feature type="domain" description="AMP-binding enzyme C-terminal" evidence="9">
    <location>
        <begin position="600"/>
        <end position="678"/>
    </location>
</feature>
<evidence type="ECO:0000313" key="11">
    <source>
        <dbReference type="EMBL" id="KKP73213.1"/>
    </source>
</evidence>
<dbReference type="PANTHER" id="PTHR24095:SF14">
    <property type="entry name" value="ACETYL-COENZYME A SYNTHETASE 1"/>
    <property type="match status" value="1"/>
</dbReference>
<dbReference type="EC" id="6.2.1.1" evidence="2"/>
<dbReference type="Pfam" id="PF16177">
    <property type="entry name" value="ACAS_N"/>
    <property type="match status" value="1"/>
</dbReference>
<dbReference type="STRING" id="1618478.UR68_C0006G0030"/>
<evidence type="ECO:0000259" key="10">
    <source>
        <dbReference type="Pfam" id="PF16177"/>
    </source>
</evidence>
<dbReference type="InterPro" id="IPR045851">
    <property type="entry name" value="AMP-bd_C_sf"/>
</dbReference>
<dbReference type="InterPro" id="IPR000873">
    <property type="entry name" value="AMP-dep_synth/lig_dom"/>
</dbReference>
<evidence type="ECO:0000259" key="8">
    <source>
        <dbReference type="Pfam" id="PF00501"/>
    </source>
</evidence>
<comment type="similarity">
    <text evidence="1">Belongs to the ATP-dependent AMP-binding enzyme family.</text>
</comment>
<organism evidence="11 12">
    <name type="scientific">Candidatus Roizmanbacteria bacterium GW2011_GWA2_35_19</name>
    <dbReference type="NCBI Taxonomy" id="1618478"/>
    <lineage>
        <taxon>Bacteria</taxon>
        <taxon>Candidatus Roizmaniibacteriota</taxon>
    </lineage>
</organism>
<gene>
    <name evidence="11" type="ORF">UR68_C0006G0030</name>
</gene>
<dbReference type="SUPFAM" id="SSF56801">
    <property type="entry name" value="Acetyl-CoA synthetase-like"/>
    <property type="match status" value="1"/>
</dbReference>
<accession>A0A0G0BVA2</accession>
<feature type="region of interest" description="Disordered" evidence="7">
    <location>
        <begin position="530"/>
        <end position="549"/>
    </location>
</feature>
<keyword evidence="3" id="KW-0436">Ligase</keyword>
<dbReference type="GO" id="GO:0003987">
    <property type="term" value="F:acetate-CoA ligase activity"/>
    <property type="evidence" value="ECO:0007669"/>
    <property type="project" value="UniProtKB-EC"/>
</dbReference>
<keyword evidence="6" id="KW-0007">Acetylation</keyword>
<protein>
    <recommendedName>
        <fullName evidence="2">acetate--CoA ligase</fullName>
        <ecNumber evidence="2">6.2.1.1</ecNumber>
    </recommendedName>
</protein>
<feature type="domain" description="AMP-dependent synthetase/ligase" evidence="8">
    <location>
        <begin position="80"/>
        <end position="499"/>
    </location>
</feature>
<dbReference type="Proteomes" id="UP000034457">
    <property type="component" value="Unassembled WGS sequence"/>
</dbReference>
<dbReference type="EMBL" id="LBQC01000006">
    <property type="protein sequence ID" value="KKP73213.1"/>
    <property type="molecule type" value="Genomic_DNA"/>
</dbReference>
<keyword evidence="4" id="KW-0547">Nucleotide-binding</keyword>
<dbReference type="InterPro" id="IPR020845">
    <property type="entry name" value="AMP-binding_CS"/>
</dbReference>